<dbReference type="STRING" id="3983.A0A2C9V2U3"/>
<comment type="caution">
    <text evidence="11">The sequence shown here is derived from an EMBL/GenBank/DDBJ whole genome shotgun (WGS) entry which is preliminary data.</text>
</comment>
<name>A0A2C9V2U3_MANES</name>
<dbReference type="EMBL" id="CM004397">
    <property type="protein sequence ID" value="OAY38133.1"/>
    <property type="molecule type" value="Genomic_DNA"/>
</dbReference>
<dbReference type="PANTHER" id="PTHR46508:SF1">
    <property type="entry name" value="PHD FINGER FAMILY PROTEIN"/>
    <property type="match status" value="1"/>
</dbReference>
<dbReference type="InterPro" id="IPR019786">
    <property type="entry name" value="Zinc_finger_PHD-type_CS"/>
</dbReference>
<evidence type="ECO:0000256" key="4">
    <source>
        <dbReference type="ARBA" id="ARBA00022833"/>
    </source>
</evidence>
<dbReference type="Pfam" id="PF00628">
    <property type="entry name" value="PHD"/>
    <property type="match status" value="1"/>
</dbReference>
<keyword evidence="5" id="KW-0539">Nucleus</keyword>
<evidence type="ECO:0000259" key="9">
    <source>
        <dbReference type="PROSITE" id="PS50016"/>
    </source>
</evidence>
<dbReference type="Gene3D" id="3.30.40.10">
    <property type="entry name" value="Zinc/RING finger domain, C3HC4 (zinc finger)"/>
    <property type="match status" value="2"/>
</dbReference>
<dbReference type="Pfam" id="PF15612">
    <property type="entry name" value="WHIM1"/>
    <property type="match status" value="1"/>
</dbReference>
<dbReference type="Proteomes" id="UP000091857">
    <property type="component" value="Chromosome 11"/>
</dbReference>
<dbReference type="Gramene" id="Manes.11G155800.3.v8.1">
    <property type="protein sequence ID" value="Manes.11G155800.3.v8.1.CDS"/>
    <property type="gene ID" value="Manes.11G155800.v8.1"/>
</dbReference>
<keyword evidence="12" id="KW-1185">Reference proteome</keyword>
<proteinExistence type="predicted"/>
<keyword evidence="7" id="KW-0175">Coiled coil</keyword>
<dbReference type="InterPro" id="IPR001965">
    <property type="entry name" value="Znf_PHD"/>
</dbReference>
<evidence type="ECO:0008006" key="13">
    <source>
        <dbReference type="Google" id="ProtNLM"/>
    </source>
</evidence>
<dbReference type="Pfam" id="PF02791">
    <property type="entry name" value="DDT"/>
    <property type="match status" value="1"/>
</dbReference>
<dbReference type="Pfam" id="PF24294">
    <property type="entry name" value="Chromo_PTM"/>
    <property type="match status" value="1"/>
</dbReference>
<keyword evidence="3 6" id="KW-0863">Zinc-finger</keyword>
<dbReference type="Gramene" id="Manes.11G155800.4.v8.1">
    <property type="protein sequence ID" value="Manes.11G155800.4.v8.1.CDS"/>
    <property type="gene ID" value="Manes.11G155800.v8.1"/>
</dbReference>
<dbReference type="Pfam" id="PF21743">
    <property type="entry name" value="PTM_DIR17_Tudor"/>
    <property type="match status" value="1"/>
</dbReference>
<dbReference type="InterPro" id="IPR047365">
    <property type="entry name" value="Tudor_AtPTM-like"/>
</dbReference>
<evidence type="ECO:0000256" key="7">
    <source>
        <dbReference type="SAM" id="Coils"/>
    </source>
</evidence>
<evidence type="ECO:0000256" key="6">
    <source>
        <dbReference type="PROSITE-ProRule" id="PRU00146"/>
    </source>
</evidence>
<dbReference type="InterPro" id="IPR019787">
    <property type="entry name" value="Znf_PHD-finger"/>
</dbReference>
<evidence type="ECO:0000313" key="11">
    <source>
        <dbReference type="EMBL" id="OAY38133.1"/>
    </source>
</evidence>
<dbReference type="SMART" id="SM00249">
    <property type="entry name" value="PHD"/>
    <property type="match status" value="4"/>
</dbReference>
<dbReference type="InterPro" id="IPR028942">
    <property type="entry name" value="WHIM1_dom"/>
</dbReference>
<comment type="subcellular location">
    <subcellularLocation>
        <location evidence="1">Nucleus</location>
    </subcellularLocation>
</comment>
<feature type="region of interest" description="Disordered" evidence="8">
    <location>
        <begin position="955"/>
        <end position="975"/>
    </location>
</feature>
<feature type="region of interest" description="Disordered" evidence="8">
    <location>
        <begin position="1"/>
        <end position="23"/>
    </location>
</feature>
<dbReference type="InterPro" id="IPR018501">
    <property type="entry name" value="DDT_dom"/>
</dbReference>
<dbReference type="SUPFAM" id="SSF57903">
    <property type="entry name" value="FYVE/PHD zinc finger"/>
    <property type="match status" value="3"/>
</dbReference>
<evidence type="ECO:0000256" key="1">
    <source>
        <dbReference type="ARBA" id="ARBA00004123"/>
    </source>
</evidence>
<keyword evidence="2" id="KW-0479">Metal-binding</keyword>
<feature type="compositionally biased region" description="Basic residues" evidence="8">
    <location>
        <begin position="8"/>
        <end position="18"/>
    </location>
</feature>
<organism evidence="11 12">
    <name type="scientific">Manihot esculenta</name>
    <name type="common">Cassava</name>
    <name type="synonym">Jatropha manihot</name>
    <dbReference type="NCBI Taxonomy" id="3983"/>
    <lineage>
        <taxon>Eukaryota</taxon>
        <taxon>Viridiplantae</taxon>
        <taxon>Streptophyta</taxon>
        <taxon>Embryophyta</taxon>
        <taxon>Tracheophyta</taxon>
        <taxon>Spermatophyta</taxon>
        <taxon>Magnoliopsida</taxon>
        <taxon>eudicotyledons</taxon>
        <taxon>Gunneridae</taxon>
        <taxon>Pentapetalae</taxon>
        <taxon>rosids</taxon>
        <taxon>fabids</taxon>
        <taxon>Malpighiales</taxon>
        <taxon>Euphorbiaceae</taxon>
        <taxon>Crotonoideae</taxon>
        <taxon>Manihoteae</taxon>
        <taxon>Manihot</taxon>
    </lineage>
</organism>
<reference evidence="12" key="1">
    <citation type="journal article" date="2016" name="Nat. Biotechnol.">
        <title>Sequencing wild and cultivated cassava and related species reveals extensive interspecific hybridization and genetic diversity.</title>
        <authorList>
            <person name="Bredeson J.V."/>
            <person name="Lyons J.B."/>
            <person name="Prochnik S.E."/>
            <person name="Wu G.A."/>
            <person name="Ha C.M."/>
            <person name="Edsinger-Gonzales E."/>
            <person name="Grimwood J."/>
            <person name="Schmutz J."/>
            <person name="Rabbi I.Y."/>
            <person name="Egesi C."/>
            <person name="Nauluvula P."/>
            <person name="Lebot V."/>
            <person name="Ndunguru J."/>
            <person name="Mkamilo G."/>
            <person name="Bart R.S."/>
            <person name="Setter T.L."/>
            <person name="Gleadow R.M."/>
            <person name="Kulakow P."/>
            <person name="Ferguson M.E."/>
            <person name="Rounsley S."/>
            <person name="Rokhsar D.S."/>
        </authorList>
    </citation>
    <scope>NUCLEOTIDE SEQUENCE [LARGE SCALE GENOMIC DNA]</scope>
    <source>
        <strain evidence="12">cv. AM560-2</strain>
    </source>
</reference>
<evidence type="ECO:0000256" key="5">
    <source>
        <dbReference type="ARBA" id="ARBA00023242"/>
    </source>
</evidence>
<feature type="region of interest" description="Disordered" evidence="8">
    <location>
        <begin position="142"/>
        <end position="198"/>
    </location>
</feature>
<evidence type="ECO:0000256" key="2">
    <source>
        <dbReference type="ARBA" id="ARBA00022723"/>
    </source>
</evidence>
<sequence length="1696" mass="189882">METAEVKKRGRGRPRKRRRDGDEFDKRAGLAIKKQALEMRWKPLVGRYVLKEFDGNGIFLGKIVYYDSGLYRVDYEDGDCEDLESGELRQLILDDNDFDHDLSKRRQKLDELVFKKSLKNKKNLEKEVAGLKNEMGRVETSVLTDLSGETEVDNTGTQGEGDADSSSDSCEYAPCGDSEPNGEFPTVPPPQLPPSSGSIGVPEECVPHIFSVYGFLRSFNVRLFLSPFTLDDFVGAVNCKVQNTLLDAIHVALMRALRRHLETLSLDGSAVASKCLRCIDWSLLDSLTWPVYLVHYFTVMGHAKGVDWNGVYDELLKREYYSLPVNRKLMILQILCDDVLDCAELRTESDMREESEVGVDPDTVAINLPENGPRRVHPRYSKTSACKDSEAMEIVAESHGTKSSCSSMYFPSRGPEGEEDTPGVGLDGNSDECRLCGMDGTLLCCDGCPSAYHSRCIGIVKMYIPEGPWYCPECTINKLGPTVVVGTLLRGAEIFGVDLYEQVFLGTCNHLLVLRASIGTQPCQRYYNHNDIANVLQVLSSVQHRSIYLGISKAIAEYWKIPESAFFPFETMERSLIMSSMSEDEKSSTLSFPFAFKESHKVADAGEAENVINLNISNVDSVVASCLDGGINTTTHAHPHCIISNSDAKDCYLMNKRLPEHIKVDSTSSVNQQQIDQSDVAHYSFVDRSSVIATCTSAYSDGSHIGHENASSLSAVASSQSKESIHAGFGRVEKNLMDNALYVGTFFKPYSYINHYVHGDFAASAAANLAVLSPDESRISEIHKSGNGKKVFSDISLQIKAFSTAASRFFWPSSEKKLMEVPRERCGWCHSCKLPSNNKRKCLLNSAALAATKGTMKILSGLRSVMSGEGSLHSISTYILYMEEVLCGLTVGPFVSTSYRKQWRKRIEDASTCSAIKCPLLELEENIHTIAFSGDWSKAMDDWLVDSPVIQCSTSTTATTQKRGPGGKRHKKQSGVFDTRADGCDKSFVWWRGGKLLKHAFHKASLPQSDVRRAARQGGSRKISGVYYADDPQLPKRSRQLVWRAAVEKSKNASWLALQVRYLDLHVRWSDLVRPEQNLQDGKGPETEAFFFRNAVICDKKTEENKIRYGVAFQNQKHLPSRIMKSTIEIEQSADGKDKYWFFETHVPLYLIKEYEEKVDKVLLPSAKKSLNELSELQRRQLKASRRDIFLYLAYKRDKLERCSCASCQRFVLLRNAVKCSGCQGYCHKDCTVSSTSFMNEEVEFLINCKQCYNAKAVAHGTSNESPATPLPCQGKESHNVTTATKGTRINHHNQPLTSIRTQESSSDMKQTTVSILGTKSRNRLCSWGVRWKKKNIDTGIDFRRENILLRGGSERLNPVCNLCKKPYNCDLIYIHCETCNNWFHAEAIELDESKLPDVVGFKCCRCRRIKSPKCPYDDNLESEKLASQKSCERVLKKGYIGVGYDSETVAETKECEPTTPIFPMEELLVQDDDPLLFSLSKIEQITEDDSRAKLERNAGGLGPQKLPVRRHTKPQVNAEGMFENNHFTEPSVLVGRSNLMNPKDDLPSCAEWDVSTNGLESEVVFDREGLNYDTEFELQTYSLTEQLASDDGAQLNGFNSSGNDSGNSEGQVYTVSLDGLHEQRAMDISSDQQEPMMAPKLTINTKQCKMCSHSEPVPDLSCEICNLVIHSHCSPWVEDSTPEVTWSCGNCREWR</sequence>
<dbReference type="OrthoDB" id="784962at2759"/>
<dbReference type="GO" id="GO:0005634">
    <property type="term" value="C:nucleus"/>
    <property type="evidence" value="ECO:0007669"/>
    <property type="project" value="UniProtKB-SubCell"/>
</dbReference>
<dbReference type="PROSITE" id="PS50827">
    <property type="entry name" value="DDT"/>
    <property type="match status" value="1"/>
</dbReference>
<dbReference type="PROSITE" id="PS50016">
    <property type="entry name" value="ZF_PHD_2"/>
    <property type="match status" value="1"/>
</dbReference>
<feature type="coiled-coil region" evidence="7">
    <location>
        <begin position="114"/>
        <end position="141"/>
    </location>
</feature>
<evidence type="ECO:0000256" key="3">
    <source>
        <dbReference type="ARBA" id="ARBA00022771"/>
    </source>
</evidence>
<dbReference type="SMART" id="SM00571">
    <property type="entry name" value="DDT"/>
    <property type="match status" value="1"/>
</dbReference>
<feature type="domain" description="DDT" evidence="10">
    <location>
        <begin position="203"/>
        <end position="263"/>
    </location>
</feature>
<evidence type="ECO:0000256" key="8">
    <source>
        <dbReference type="SAM" id="MobiDB-lite"/>
    </source>
</evidence>
<evidence type="ECO:0000259" key="10">
    <source>
        <dbReference type="PROSITE" id="PS50827"/>
    </source>
</evidence>
<dbReference type="InterPro" id="IPR056618">
    <property type="entry name" value="Chromo_PTM"/>
</dbReference>
<keyword evidence="4" id="KW-0862">Zinc</keyword>
<dbReference type="PROSITE" id="PS01359">
    <property type="entry name" value="ZF_PHD_1"/>
    <property type="match status" value="1"/>
</dbReference>
<dbReference type="PANTHER" id="PTHR46508">
    <property type="entry name" value="PHD FINGER FAMILY PROTEIN"/>
    <property type="match status" value="1"/>
</dbReference>
<dbReference type="InterPro" id="IPR013083">
    <property type="entry name" value="Znf_RING/FYVE/PHD"/>
</dbReference>
<dbReference type="GO" id="GO:0000785">
    <property type="term" value="C:chromatin"/>
    <property type="evidence" value="ECO:0007669"/>
    <property type="project" value="UniProtKB-ARBA"/>
</dbReference>
<feature type="domain" description="PHD-type" evidence="9">
    <location>
        <begin position="430"/>
        <end position="477"/>
    </location>
</feature>
<protein>
    <recommendedName>
        <fullName evidence="13">PHD-type domain-containing protein</fullName>
    </recommendedName>
</protein>
<dbReference type="GO" id="GO:0008270">
    <property type="term" value="F:zinc ion binding"/>
    <property type="evidence" value="ECO:0007669"/>
    <property type="project" value="UniProtKB-KW"/>
</dbReference>
<evidence type="ECO:0000313" key="12">
    <source>
        <dbReference type="Proteomes" id="UP000091857"/>
    </source>
</evidence>
<dbReference type="InterPro" id="IPR011011">
    <property type="entry name" value="Znf_FYVE_PHD"/>
</dbReference>
<dbReference type="Gramene" id="Manes.11G155800.2.v8.1">
    <property type="protein sequence ID" value="Manes.11G155800.2.v8.1.CDS"/>
    <property type="gene ID" value="Manes.11G155800.v8.1"/>
</dbReference>
<dbReference type="Gramene" id="Manes.11G155800.1.v8.1">
    <property type="protein sequence ID" value="Manes.11G155800.1.v8.1.CDS"/>
    <property type="gene ID" value="Manes.11G155800.v8.1"/>
</dbReference>
<accession>A0A2C9V2U3</accession>
<dbReference type="CDD" id="cd20401">
    <property type="entry name" value="Tudor_AtPTM-like"/>
    <property type="match status" value="1"/>
</dbReference>
<gene>
    <name evidence="11" type="ORF">MANES_11G155800v8</name>
</gene>